<dbReference type="Pfam" id="PF04450">
    <property type="entry name" value="BSP"/>
    <property type="match status" value="1"/>
</dbReference>
<evidence type="ECO:0000313" key="2">
    <source>
        <dbReference type="EMBL" id="RGR90098.1"/>
    </source>
</evidence>
<gene>
    <name evidence="2" type="ORF">DWY20_13850</name>
</gene>
<dbReference type="EMBL" id="QRUU01000097">
    <property type="protein sequence ID" value="RGR90098.1"/>
    <property type="molecule type" value="Genomic_DNA"/>
</dbReference>
<evidence type="ECO:0000256" key="1">
    <source>
        <dbReference type="SAM" id="SignalP"/>
    </source>
</evidence>
<accession>A0A412G8M7</accession>
<organism evidence="2 3">
    <name type="scientific">Phocaeicola coprocola</name>
    <dbReference type="NCBI Taxonomy" id="310298"/>
    <lineage>
        <taxon>Bacteria</taxon>
        <taxon>Pseudomonadati</taxon>
        <taxon>Bacteroidota</taxon>
        <taxon>Bacteroidia</taxon>
        <taxon>Bacteroidales</taxon>
        <taxon>Bacteroidaceae</taxon>
        <taxon>Phocaeicola</taxon>
    </lineage>
</organism>
<feature type="signal peptide" evidence="1">
    <location>
        <begin position="1"/>
        <end position="19"/>
    </location>
</feature>
<dbReference type="Proteomes" id="UP000285864">
    <property type="component" value="Unassembled WGS sequence"/>
</dbReference>
<evidence type="ECO:0000313" key="3">
    <source>
        <dbReference type="Proteomes" id="UP000285864"/>
    </source>
</evidence>
<dbReference type="PANTHER" id="PTHR33321">
    <property type="match status" value="1"/>
</dbReference>
<comment type="caution">
    <text evidence="2">The sequence shown here is derived from an EMBL/GenBank/DDBJ whole genome shotgun (WGS) entry which is preliminary data.</text>
</comment>
<reference evidence="2 3" key="1">
    <citation type="submission" date="2018-08" db="EMBL/GenBank/DDBJ databases">
        <title>A genome reference for cultivated species of the human gut microbiota.</title>
        <authorList>
            <person name="Zou Y."/>
            <person name="Xue W."/>
            <person name="Luo G."/>
        </authorList>
    </citation>
    <scope>NUCLEOTIDE SEQUENCE [LARGE SCALE GENOMIC DNA]</scope>
    <source>
        <strain evidence="2 3">AF24-2</strain>
    </source>
</reference>
<sequence>MKAQLLLAGIILGMSGISACTGNKKNVMTEKETMEVWKDYPVGHIVFDDQAPETEGSKVYHRIITNPQEYIADQARTVLATLYDSPADSIVPVDTIHYSLQDIEGISAKGGGNGVVSIFYSTRHIENSFAANDTAKLFFETRGVLLHELTHAYQLEPQGIGNYGSSRVFWAFIEGMADAVRVANGGFTPDARPKGGNYMDGYRTAGYFFVWLRDNKDKDFLRKFNRSTLEVVPWSFNGAIKYALGEQYDIDDLWYEYQVAVGDIQETENH</sequence>
<dbReference type="InterPro" id="IPR007541">
    <property type="entry name" value="Uncharacterised_BSP"/>
</dbReference>
<protein>
    <submittedName>
        <fullName evidence="2">Secretion protein</fullName>
    </submittedName>
</protein>
<proteinExistence type="predicted"/>
<dbReference type="PANTHER" id="PTHR33321:SF12">
    <property type="entry name" value="PLANT BASIC SECRETORY PROTEIN (BSP) FAMILY PROTEIN"/>
    <property type="match status" value="1"/>
</dbReference>
<name>A0A412G8M7_9BACT</name>
<keyword evidence="1" id="KW-0732">Signal</keyword>
<dbReference type="PROSITE" id="PS51257">
    <property type="entry name" value="PROKAR_LIPOPROTEIN"/>
    <property type="match status" value="1"/>
</dbReference>
<dbReference type="AlphaFoldDB" id="A0A412G8M7"/>
<keyword evidence="3" id="KW-1185">Reference proteome</keyword>
<feature type="chain" id="PRO_5018998465" evidence="1">
    <location>
        <begin position="20"/>
        <end position="270"/>
    </location>
</feature>